<feature type="domain" description="PUA" evidence="4">
    <location>
        <begin position="542"/>
        <end position="609"/>
    </location>
</feature>
<dbReference type="GO" id="GO:0002099">
    <property type="term" value="P:tRNA wobble guanine modification"/>
    <property type="evidence" value="ECO:0007669"/>
    <property type="project" value="TreeGrafter"/>
</dbReference>
<evidence type="ECO:0000313" key="5">
    <source>
        <dbReference type="EMBL" id="APH38712.1"/>
    </source>
</evidence>
<dbReference type="InterPro" id="IPR036895">
    <property type="entry name" value="Uracil-DNA_glycosylase-like_sf"/>
</dbReference>
<dbReference type="UniPathway" id="UPA00393"/>
<dbReference type="SUPFAM" id="SSF88802">
    <property type="entry name" value="Pre-PUA domain"/>
    <property type="match status" value="1"/>
</dbReference>
<dbReference type="SUPFAM" id="SSF51713">
    <property type="entry name" value="tRNA-guanine transglycosylase"/>
    <property type="match status" value="1"/>
</dbReference>
<dbReference type="Proteomes" id="UP000198669">
    <property type="component" value="Unassembled WGS sequence"/>
</dbReference>
<dbReference type="AlphaFoldDB" id="A0A1L3Q1F9"/>
<name>A0A1L3Q1F9_9EURY</name>
<dbReference type="InterPro" id="IPR050076">
    <property type="entry name" value="ArchSynthase1/Queuine_TRR"/>
</dbReference>
<dbReference type="InterPro" id="IPR004521">
    <property type="entry name" value="Uncharacterised_CHP00451"/>
</dbReference>
<dbReference type="KEGG" id="mhaz:BHR79_03880"/>
<dbReference type="OrthoDB" id="115061at2157"/>
<dbReference type="Proteomes" id="UP000186879">
    <property type="component" value="Chromosome"/>
</dbReference>
<evidence type="ECO:0000256" key="1">
    <source>
        <dbReference type="ARBA" id="ARBA00005030"/>
    </source>
</evidence>
<dbReference type="STRING" id="2177.BHR79_03880"/>
<dbReference type="Gene3D" id="3.20.20.105">
    <property type="entry name" value="Queuine tRNA-ribosyltransferase-like"/>
    <property type="match status" value="1"/>
</dbReference>
<dbReference type="InterPro" id="IPR002478">
    <property type="entry name" value="PUA"/>
</dbReference>
<dbReference type="InterPro" id="IPR038250">
    <property type="entry name" value="TGT_C2_sf"/>
</dbReference>
<dbReference type="SMART" id="SM00359">
    <property type="entry name" value="PUA"/>
    <property type="match status" value="1"/>
</dbReference>
<evidence type="ECO:0000313" key="6">
    <source>
        <dbReference type="EMBL" id="RNI08288.1"/>
    </source>
</evidence>
<gene>
    <name evidence="5" type="ORF">BHR79_03880</name>
    <name evidence="6" type="ORF">EFE40_06980</name>
    <name evidence="7" type="ORF">SAMN04515625_2094</name>
</gene>
<dbReference type="GO" id="GO:0003723">
    <property type="term" value="F:RNA binding"/>
    <property type="evidence" value="ECO:0007669"/>
    <property type="project" value="InterPro"/>
</dbReference>
<dbReference type="CDD" id="cd21149">
    <property type="entry name" value="PUA_archaeosine_TGT"/>
    <property type="match status" value="1"/>
</dbReference>
<dbReference type="Pfam" id="PF01702">
    <property type="entry name" value="TGT"/>
    <property type="match status" value="1"/>
</dbReference>
<dbReference type="EMBL" id="RJJG01000005">
    <property type="protein sequence ID" value="RNI08288.1"/>
    <property type="molecule type" value="Genomic_DNA"/>
</dbReference>
<evidence type="ECO:0000313" key="8">
    <source>
        <dbReference type="Proteomes" id="UP000186879"/>
    </source>
</evidence>
<organism evidence="5 8">
    <name type="scientific">Methanohalophilus halophilus</name>
    <dbReference type="NCBI Taxonomy" id="2177"/>
    <lineage>
        <taxon>Archaea</taxon>
        <taxon>Methanobacteriati</taxon>
        <taxon>Methanobacteriota</taxon>
        <taxon>Stenosarchaea group</taxon>
        <taxon>Methanomicrobia</taxon>
        <taxon>Methanosarcinales</taxon>
        <taxon>Methanosarcinaceae</taxon>
        <taxon>Methanohalophilus</taxon>
    </lineage>
</organism>
<comment type="pathway">
    <text evidence="1">tRNA modification; archaeosine-tRNA biosynthesis.</text>
</comment>
<dbReference type="GeneID" id="30582874"/>
<evidence type="ECO:0000313" key="9">
    <source>
        <dbReference type="Proteomes" id="UP000198669"/>
    </source>
</evidence>
<dbReference type="EMBL" id="CP017921">
    <property type="protein sequence ID" value="APH38712.1"/>
    <property type="molecule type" value="Genomic_DNA"/>
</dbReference>
<dbReference type="Pfam" id="PF01472">
    <property type="entry name" value="PUA"/>
    <property type="match status" value="1"/>
</dbReference>
<reference evidence="5 8" key="1">
    <citation type="submission" date="2016-10" db="EMBL/GenBank/DDBJ databases">
        <title>Methanohalophilus halophilus.</title>
        <authorList>
            <person name="L'haridon S."/>
        </authorList>
    </citation>
    <scope>NUCLEOTIDE SEQUENCE [LARGE SCALE GENOMIC DNA]</scope>
    <source>
        <strain evidence="5 8">Z-7982</strain>
    </source>
</reference>
<dbReference type="GO" id="GO:0016740">
    <property type="term" value="F:transferase activity"/>
    <property type="evidence" value="ECO:0007669"/>
    <property type="project" value="UniProtKB-KW"/>
</dbReference>
<dbReference type="InterPro" id="IPR040777">
    <property type="entry name" value="DUF5591"/>
</dbReference>
<protein>
    <submittedName>
        <fullName evidence="7">tRNA-archaeosine synthase</fullName>
    </submittedName>
    <submittedName>
        <fullName evidence="5">tRNA-ribosyltransferase</fullName>
    </submittedName>
</protein>
<dbReference type="InterPro" id="IPR002616">
    <property type="entry name" value="tRNA_ribo_trans-like"/>
</dbReference>
<evidence type="ECO:0000259" key="4">
    <source>
        <dbReference type="SMART" id="SM00359"/>
    </source>
</evidence>
<dbReference type="PANTHER" id="PTHR46499">
    <property type="entry name" value="QUEUINE TRNA-RIBOSYLTRANSFERASE"/>
    <property type="match status" value="1"/>
</dbReference>
<comment type="similarity">
    <text evidence="2">Belongs to the archaeosine synthase type 1 family.</text>
</comment>
<evidence type="ECO:0000256" key="2">
    <source>
        <dbReference type="ARBA" id="ARBA00008906"/>
    </source>
</evidence>
<evidence type="ECO:0000313" key="7">
    <source>
        <dbReference type="EMBL" id="SDX02449.1"/>
    </source>
</evidence>
<dbReference type="RefSeq" id="WP_072561163.1">
    <property type="nucleotide sequence ID" value="NZ_CP017921.1"/>
</dbReference>
<dbReference type="NCBIfam" id="TIGR00451">
    <property type="entry name" value="unchar_dom_2"/>
    <property type="match status" value="1"/>
</dbReference>
<dbReference type="GO" id="GO:0005737">
    <property type="term" value="C:cytoplasm"/>
    <property type="evidence" value="ECO:0007669"/>
    <property type="project" value="TreeGrafter"/>
</dbReference>
<keyword evidence="5" id="KW-0808">Transferase</keyword>
<dbReference type="InterPro" id="IPR015947">
    <property type="entry name" value="PUA-like_sf"/>
</dbReference>
<sequence length="610" mass="68466">MTRYFEVHQRDGAARTGSLYLNSTIPTPTVIDTSSLKPEAEGDIIYPGNQWHFRNGKAATLATLELRQRVGKDKLMIMPSCTYSPMVAGDVTCEKIDVPADEGPTGIAYSERDPETIRDLYVADGIGCHEGNPRRLLANLMKVRKNIAPDSALYAPNIALPENVAMLIYLGVDILDTTRATIAAFEDKYMTSAGFIHLDRLAELPCCCAHCSGMNAKEVKDMDKKQRARLLEKHNIATLEAEVALVRQRIRSASLREYVEGRCRHDPALVAMLRLSDAEYDFLEERTALFKSAPLLATTSESLTRPEVVRFARRIQQRYTPPDKDVLLLLPCSARKPYSISMTHSRFRKALGKNLKLVQEVIITSPLGIVPRELEVTYPAAHYDTTVTGYWDAEEHRWVEECLKDFLLKHPYKHIVAHVENEYRSICENVSNKLGLDITYTSDGNVTSQNSLHKLEDTMKELCDGLRYRGDYRRDMLKAIADYQFGARSGETLLPPDSKIKAPFPRYQAFLDKEQLITLIPENGTIALTIEGAKRIIKTGDYVVNIDDFVPRGSILAPGVLDADERIRPNDEVFICGDKAFCVGRAAMSGPEMIRSSRGIAVDVRHVEKL</sequence>
<evidence type="ECO:0000256" key="3">
    <source>
        <dbReference type="ARBA" id="ARBA00022694"/>
    </source>
</evidence>
<dbReference type="InterPro" id="IPR036974">
    <property type="entry name" value="PUA_sf"/>
</dbReference>
<reference evidence="7 9" key="2">
    <citation type="submission" date="2016-10" db="EMBL/GenBank/DDBJ databases">
        <authorList>
            <person name="de Groot N.N."/>
        </authorList>
    </citation>
    <scope>NUCLEOTIDE SEQUENCE [LARGE SCALE GENOMIC DNA]</scope>
    <source>
        <strain evidence="7 9">Z-7982</strain>
    </source>
</reference>
<dbReference type="PANTHER" id="PTHR46499:SF2">
    <property type="entry name" value="ARCHAEOSINE SYNTHASE"/>
    <property type="match status" value="1"/>
</dbReference>
<dbReference type="Pfam" id="PF14810">
    <property type="entry name" value="TGT_C2"/>
    <property type="match status" value="1"/>
</dbReference>
<dbReference type="Gene3D" id="3.10.450.90">
    <property type="entry name" value="ArcTGT, C2 domain"/>
    <property type="match status" value="1"/>
</dbReference>
<keyword evidence="3" id="KW-0819">tRNA processing</keyword>
<dbReference type="InterPro" id="IPR036511">
    <property type="entry name" value="TGT-like_sf"/>
</dbReference>
<dbReference type="InterPro" id="IPR053418">
    <property type="entry name" value="Archaeosine_synthase_1"/>
</dbReference>
<dbReference type="PROSITE" id="PS50890">
    <property type="entry name" value="PUA"/>
    <property type="match status" value="1"/>
</dbReference>
<dbReference type="Gene3D" id="2.30.130.10">
    <property type="entry name" value="PUA domain"/>
    <property type="match status" value="1"/>
</dbReference>
<dbReference type="Pfam" id="PF17884">
    <property type="entry name" value="DUF5591"/>
    <property type="match status" value="1"/>
</dbReference>
<dbReference type="Proteomes" id="UP000267921">
    <property type="component" value="Unassembled WGS sequence"/>
</dbReference>
<reference evidence="6 10" key="3">
    <citation type="submission" date="2018-10" db="EMBL/GenBank/DDBJ databases">
        <title>Cultivation of a novel Methanohalophilus strain from Kebrit Deep of the Red Sea and a genomic comparison of members of the genus Methanohalophilus.</title>
        <authorList>
            <person name="Guan Y."/>
            <person name="Ngugi D.K."/>
            <person name="Stingl U."/>
        </authorList>
    </citation>
    <scope>NUCLEOTIDE SEQUENCE [LARGE SCALE GENOMIC DNA]</scope>
    <source>
        <strain evidence="6 10">DSM 3094</strain>
    </source>
</reference>
<dbReference type="InterPro" id="IPR029402">
    <property type="entry name" value="TGT_C2"/>
</dbReference>
<dbReference type="SUPFAM" id="SSF52141">
    <property type="entry name" value="Uracil-DNA glycosylase-like"/>
    <property type="match status" value="1"/>
</dbReference>
<proteinExistence type="inferred from homology"/>
<evidence type="ECO:0000313" key="10">
    <source>
        <dbReference type="Proteomes" id="UP000267921"/>
    </source>
</evidence>
<dbReference type="SUPFAM" id="SSF88697">
    <property type="entry name" value="PUA domain-like"/>
    <property type="match status" value="1"/>
</dbReference>
<dbReference type="NCBIfam" id="NF040592">
    <property type="entry name" value="tRNA_mod_ArcS"/>
    <property type="match status" value="1"/>
</dbReference>
<accession>A0A1L3Q1F9</accession>
<dbReference type="Gene3D" id="3.40.50.10630">
    <property type="entry name" value="Uracil-DNA glycosylase-like"/>
    <property type="match status" value="1"/>
</dbReference>
<keyword evidence="8" id="KW-1185">Reference proteome</keyword>
<dbReference type="EMBL" id="FNMU01000008">
    <property type="protein sequence ID" value="SDX02449.1"/>
    <property type="molecule type" value="Genomic_DNA"/>
</dbReference>